<dbReference type="EMBL" id="AP017895">
    <property type="protein sequence ID" value="BAV87630.1"/>
    <property type="molecule type" value="Genomic_DNA"/>
</dbReference>
<keyword evidence="6" id="KW-0067">ATP-binding</keyword>
<dbReference type="AlphaFoldDB" id="A0A2Z5QZC5"/>
<evidence type="ECO:0000256" key="2">
    <source>
        <dbReference type="ARBA" id="ARBA00009441"/>
    </source>
</evidence>
<dbReference type="GO" id="GO:0009432">
    <property type="term" value="P:SOS response"/>
    <property type="evidence" value="ECO:0007669"/>
    <property type="project" value="TreeGrafter"/>
</dbReference>
<dbReference type="GO" id="GO:0043590">
    <property type="term" value="C:bacterial nucleoid"/>
    <property type="evidence" value="ECO:0007669"/>
    <property type="project" value="TreeGrafter"/>
</dbReference>
<evidence type="ECO:0000313" key="11">
    <source>
        <dbReference type="Proteomes" id="UP000250241"/>
    </source>
</evidence>
<dbReference type="CDD" id="cd03241">
    <property type="entry name" value="ABC_RecN"/>
    <property type="match status" value="1"/>
</dbReference>
<sequence length="283" mass="30633">MLILSTDISSDLASYTASLDGESPERLAHVQNRLAQLKNLTRKYGADITEVLDWAQASRARLNTLIDDPTRQENLEAELVTLRQKLGEQSQTLLEARRGAARTLAEAVSEELTALAMPNASLIVEVSEAEKFSPYGKDTVTFMLAPHKNAAPRPLGKGASGGELSRVMLALEVVLAEVDPVPTFIFDEVDSGVGGKAAIEIGRRLAMLAQHVQVLVVTHLPQVAAFADQHILVLKNDDASLSKVQVLTDEQRVVELARMLAGHDQSEAAQEHARELLHAGGQL</sequence>
<keyword evidence="7" id="KW-0234">DNA repair</keyword>
<dbReference type="InterPro" id="IPR003395">
    <property type="entry name" value="RecF/RecN/SMC_N"/>
</dbReference>
<name>A0A2Z5QZC5_9MICC</name>
<evidence type="ECO:0000256" key="8">
    <source>
        <dbReference type="ARBA" id="ARBA00033408"/>
    </source>
</evidence>
<dbReference type="FunFam" id="3.40.50.300:FF:000356">
    <property type="entry name" value="DNA repair protein RecN"/>
    <property type="match status" value="1"/>
</dbReference>
<comment type="similarity">
    <text evidence="2">Belongs to the RecN family.</text>
</comment>
<dbReference type="GO" id="GO:0006310">
    <property type="term" value="P:DNA recombination"/>
    <property type="evidence" value="ECO:0007669"/>
    <property type="project" value="InterPro"/>
</dbReference>
<accession>A0A2Z5QZC5</accession>
<dbReference type="GO" id="GO:0006281">
    <property type="term" value="P:DNA repair"/>
    <property type="evidence" value="ECO:0007669"/>
    <property type="project" value="UniProtKB-KW"/>
</dbReference>
<dbReference type="Gene3D" id="3.40.50.300">
    <property type="entry name" value="P-loop containing nucleotide triphosphate hydrolases"/>
    <property type="match status" value="1"/>
</dbReference>
<proteinExistence type="inferred from homology"/>
<evidence type="ECO:0000259" key="9">
    <source>
        <dbReference type="Pfam" id="PF02463"/>
    </source>
</evidence>
<dbReference type="PANTHER" id="PTHR11059">
    <property type="entry name" value="DNA REPAIR PROTEIN RECN"/>
    <property type="match status" value="1"/>
</dbReference>
<evidence type="ECO:0000256" key="1">
    <source>
        <dbReference type="ARBA" id="ARBA00003618"/>
    </source>
</evidence>
<evidence type="ECO:0000256" key="5">
    <source>
        <dbReference type="ARBA" id="ARBA00022763"/>
    </source>
</evidence>
<keyword evidence="5" id="KW-0227">DNA damage</keyword>
<evidence type="ECO:0000313" key="10">
    <source>
        <dbReference type="EMBL" id="BAV87630.1"/>
    </source>
</evidence>
<dbReference type="GO" id="GO:0005524">
    <property type="term" value="F:ATP binding"/>
    <property type="evidence" value="ECO:0007669"/>
    <property type="project" value="UniProtKB-KW"/>
</dbReference>
<dbReference type="Pfam" id="PF02463">
    <property type="entry name" value="SMC_N"/>
    <property type="match status" value="1"/>
</dbReference>
<dbReference type="InterPro" id="IPR027417">
    <property type="entry name" value="P-loop_NTPase"/>
</dbReference>
<comment type="function">
    <text evidence="1">May be involved in recombinational repair of damaged DNA.</text>
</comment>
<dbReference type="InterPro" id="IPR004604">
    <property type="entry name" value="DNA_recomb/repair_RecN"/>
</dbReference>
<dbReference type="KEGG" id="raj:RA11412_1331"/>
<evidence type="ECO:0000256" key="3">
    <source>
        <dbReference type="ARBA" id="ARBA00021315"/>
    </source>
</evidence>
<keyword evidence="4" id="KW-0547">Nucleotide-binding</keyword>
<evidence type="ECO:0000256" key="6">
    <source>
        <dbReference type="ARBA" id="ARBA00022840"/>
    </source>
</evidence>
<evidence type="ECO:0000256" key="7">
    <source>
        <dbReference type="ARBA" id="ARBA00023204"/>
    </source>
</evidence>
<evidence type="ECO:0000256" key="4">
    <source>
        <dbReference type="ARBA" id="ARBA00022741"/>
    </source>
</evidence>
<reference evidence="10 11" key="1">
    <citation type="submission" date="2016-10" db="EMBL/GenBank/DDBJ databases">
        <title>Genome sequence of Rothia aeria strain JCM11412.</title>
        <authorList>
            <person name="Nambu T."/>
        </authorList>
    </citation>
    <scope>NUCLEOTIDE SEQUENCE [LARGE SCALE GENOMIC DNA]</scope>
    <source>
        <strain evidence="10 11">JCM 11412</strain>
    </source>
</reference>
<organism evidence="10 11">
    <name type="scientific">Rothia aeria</name>
    <dbReference type="NCBI Taxonomy" id="172042"/>
    <lineage>
        <taxon>Bacteria</taxon>
        <taxon>Bacillati</taxon>
        <taxon>Actinomycetota</taxon>
        <taxon>Actinomycetes</taxon>
        <taxon>Micrococcales</taxon>
        <taxon>Micrococcaceae</taxon>
        <taxon>Rothia</taxon>
    </lineage>
</organism>
<dbReference type="Proteomes" id="UP000250241">
    <property type="component" value="Chromosome"/>
</dbReference>
<protein>
    <recommendedName>
        <fullName evidence="3">DNA repair protein RecN</fullName>
    </recommendedName>
    <alternativeName>
        <fullName evidence="8">Recombination protein N</fullName>
    </alternativeName>
</protein>
<feature type="domain" description="RecF/RecN/SMC N-terminal" evidence="9">
    <location>
        <begin position="54"/>
        <end position="237"/>
    </location>
</feature>
<keyword evidence="11" id="KW-1185">Reference proteome</keyword>
<dbReference type="PANTHER" id="PTHR11059:SF0">
    <property type="entry name" value="DNA REPAIR PROTEIN RECN"/>
    <property type="match status" value="1"/>
</dbReference>
<gene>
    <name evidence="10" type="ORF">RA11412_1331</name>
</gene>
<dbReference type="SUPFAM" id="SSF52540">
    <property type="entry name" value="P-loop containing nucleoside triphosphate hydrolases"/>
    <property type="match status" value="1"/>
</dbReference>